<dbReference type="AlphaFoldDB" id="A0A0R3KHA8"/>
<reference evidence="1 2" key="1">
    <citation type="submission" date="2014-03" db="EMBL/GenBank/DDBJ databases">
        <title>Bradyrhizobium valentinum sp. nov., isolated from effective nodules of Lupinus mariae-josephae, a lupine endemic of basic-lime soils in Eastern Spain.</title>
        <authorList>
            <person name="Duran D."/>
            <person name="Rey L."/>
            <person name="Navarro A."/>
            <person name="Busquets A."/>
            <person name="Imperial J."/>
            <person name="Ruiz-Argueso T."/>
        </authorList>
    </citation>
    <scope>NUCLEOTIDE SEQUENCE [LARGE SCALE GENOMIC DNA]</scope>
    <source>
        <strain evidence="1 2">PAC68</strain>
    </source>
</reference>
<protein>
    <submittedName>
        <fullName evidence="1">Uncharacterized protein</fullName>
    </submittedName>
</protein>
<proteinExistence type="predicted"/>
<sequence length="89" mass="10134">MCNRWLQQNEISARLSRIKRDNGTTLSSERQAFRLSFQIAQSPTIKQRSGAAARRKIIEPHNCRGFVTEQVNAAVRTYFEVTEVGASFC</sequence>
<evidence type="ECO:0000313" key="2">
    <source>
        <dbReference type="Proteomes" id="UP000050863"/>
    </source>
</evidence>
<dbReference type="Proteomes" id="UP000050863">
    <property type="component" value="Unassembled WGS sequence"/>
</dbReference>
<keyword evidence="2" id="KW-1185">Reference proteome</keyword>
<evidence type="ECO:0000313" key="1">
    <source>
        <dbReference type="EMBL" id="KRQ94093.1"/>
    </source>
</evidence>
<organism evidence="1 2">
    <name type="scientific">Bradyrhizobium jicamae</name>
    <dbReference type="NCBI Taxonomy" id="280332"/>
    <lineage>
        <taxon>Bacteria</taxon>
        <taxon>Pseudomonadati</taxon>
        <taxon>Pseudomonadota</taxon>
        <taxon>Alphaproteobacteria</taxon>
        <taxon>Hyphomicrobiales</taxon>
        <taxon>Nitrobacteraceae</taxon>
        <taxon>Bradyrhizobium</taxon>
    </lineage>
</organism>
<accession>A0A0R3KHA8</accession>
<name>A0A0R3KHA8_9BRAD</name>
<gene>
    <name evidence="1" type="ORF">CQ12_21040</name>
</gene>
<comment type="caution">
    <text evidence="1">The sequence shown here is derived from an EMBL/GenBank/DDBJ whole genome shotgun (WGS) entry which is preliminary data.</text>
</comment>
<dbReference type="EMBL" id="LLXZ01000220">
    <property type="protein sequence ID" value="KRQ94093.1"/>
    <property type="molecule type" value="Genomic_DNA"/>
</dbReference>